<feature type="region of interest" description="Disordered" evidence="1">
    <location>
        <begin position="1"/>
        <end position="26"/>
    </location>
</feature>
<feature type="compositionally biased region" description="Polar residues" evidence="1">
    <location>
        <begin position="1"/>
        <end position="21"/>
    </location>
</feature>
<name>A0A8J2U2Z1_9GAMM</name>
<dbReference type="Gene3D" id="1.10.132.90">
    <property type="match status" value="1"/>
</dbReference>
<feature type="domain" description="DUF5610" evidence="2">
    <location>
        <begin position="48"/>
        <end position="168"/>
    </location>
</feature>
<dbReference type="RefSeq" id="WP_087507089.1">
    <property type="nucleotide sequence ID" value="NZ_BMDX01000002.1"/>
</dbReference>
<dbReference type="OrthoDB" id="7366224at2"/>
<gene>
    <name evidence="3" type="ORF">GCM10011369_07200</name>
</gene>
<reference evidence="4" key="1">
    <citation type="journal article" date="2019" name="Int. J. Syst. Evol. Microbiol.">
        <title>The Global Catalogue of Microorganisms (GCM) 10K type strain sequencing project: providing services to taxonomists for standard genome sequencing and annotation.</title>
        <authorList>
            <consortium name="The Broad Institute Genomics Platform"/>
            <consortium name="The Broad Institute Genome Sequencing Center for Infectious Disease"/>
            <person name="Wu L."/>
            <person name="Ma J."/>
        </authorList>
    </citation>
    <scope>NUCLEOTIDE SEQUENCE [LARGE SCALE GENOMIC DNA]</scope>
    <source>
        <strain evidence="4">CGMCC 1.10130</strain>
    </source>
</reference>
<evidence type="ECO:0000256" key="1">
    <source>
        <dbReference type="SAM" id="MobiDB-lite"/>
    </source>
</evidence>
<sequence>MAINPTSSTSLYRNVEQTNKPASKEQLKNDQNAAILQAQLEVSVQAGNQPMALLYRTAIDAINEELAPEFGDNAAQQALDDGIDVSPEATAERIIAGSTKYFDAFLEVNTDLQGEDALNEYMNIIKGAVDKGFEEARDILDSLAVLEGDIADNINLTYDFVQAGLQNFADSYRNSLNQSSTPPELA</sequence>
<dbReference type="Proteomes" id="UP000619743">
    <property type="component" value="Unassembled WGS sequence"/>
</dbReference>
<comment type="caution">
    <text evidence="3">The sequence shown here is derived from an EMBL/GenBank/DDBJ whole genome shotgun (WGS) entry which is preliminary data.</text>
</comment>
<dbReference type="EMBL" id="BMDX01000002">
    <property type="protein sequence ID" value="GGA68058.1"/>
    <property type="molecule type" value="Genomic_DNA"/>
</dbReference>
<accession>A0A8J2U2Z1</accession>
<evidence type="ECO:0000313" key="3">
    <source>
        <dbReference type="EMBL" id="GGA68058.1"/>
    </source>
</evidence>
<dbReference type="InterPro" id="IPR041651">
    <property type="entry name" value="DUF5610"/>
</dbReference>
<protein>
    <recommendedName>
        <fullName evidence="2">DUF5610 domain-containing protein</fullName>
    </recommendedName>
</protein>
<dbReference type="Pfam" id="PF18433">
    <property type="entry name" value="DUF5610"/>
    <property type="match status" value="1"/>
</dbReference>
<proteinExistence type="predicted"/>
<organism evidence="3 4">
    <name type="scientific">Neiella marina</name>
    <dbReference type="NCBI Taxonomy" id="508461"/>
    <lineage>
        <taxon>Bacteria</taxon>
        <taxon>Pseudomonadati</taxon>
        <taxon>Pseudomonadota</taxon>
        <taxon>Gammaproteobacteria</taxon>
        <taxon>Alteromonadales</taxon>
        <taxon>Echinimonadaceae</taxon>
        <taxon>Neiella</taxon>
    </lineage>
</organism>
<dbReference type="AlphaFoldDB" id="A0A8J2U2Z1"/>
<evidence type="ECO:0000259" key="2">
    <source>
        <dbReference type="Pfam" id="PF18433"/>
    </source>
</evidence>
<evidence type="ECO:0000313" key="4">
    <source>
        <dbReference type="Proteomes" id="UP000619743"/>
    </source>
</evidence>
<keyword evidence="4" id="KW-1185">Reference proteome</keyword>